<evidence type="ECO:0000256" key="3">
    <source>
        <dbReference type="ARBA" id="ARBA00022617"/>
    </source>
</evidence>
<dbReference type="EMBL" id="CABIKM010000041">
    <property type="protein sequence ID" value="VUZ86036.1"/>
    <property type="molecule type" value="Genomic_DNA"/>
</dbReference>
<feature type="region of interest" description="Disordered" evidence="7">
    <location>
        <begin position="211"/>
        <end position="235"/>
    </location>
</feature>
<organism evidence="10 11">
    <name type="scientific">Candidatus Methylomirabilis lanthanidiphila</name>
    <dbReference type="NCBI Taxonomy" id="2211376"/>
    <lineage>
        <taxon>Bacteria</taxon>
        <taxon>Candidatus Methylomirabilota</taxon>
        <taxon>Candidatus Methylomirabilia</taxon>
        <taxon>Candidatus Methylomirabilales</taxon>
        <taxon>Candidatus Methylomirabilaceae</taxon>
        <taxon>Candidatus Methylomirabilis</taxon>
    </lineage>
</organism>
<evidence type="ECO:0000313" key="10">
    <source>
        <dbReference type="EMBL" id="VUZ86036.1"/>
    </source>
</evidence>
<evidence type="ECO:0000313" key="11">
    <source>
        <dbReference type="Proteomes" id="UP000334340"/>
    </source>
</evidence>
<evidence type="ECO:0000256" key="2">
    <source>
        <dbReference type="ARBA" id="ARBA00022448"/>
    </source>
</evidence>
<evidence type="ECO:0000256" key="1">
    <source>
        <dbReference type="ARBA" id="ARBA00004196"/>
    </source>
</evidence>
<keyword evidence="4" id="KW-0479">Metal-binding</keyword>
<accession>A0A564ZLS0</accession>
<comment type="subcellular location">
    <subcellularLocation>
        <location evidence="1">Cell envelope</location>
    </subcellularLocation>
</comment>
<reference evidence="10 11" key="1">
    <citation type="submission" date="2019-07" db="EMBL/GenBank/DDBJ databases">
        <authorList>
            <person name="Cremers G."/>
        </authorList>
    </citation>
    <scope>NUCLEOTIDE SEQUENCE [LARGE SCALE GENOMIC DNA]</scope>
</reference>
<keyword evidence="3" id="KW-0349">Heme</keyword>
<evidence type="ECO:0000256" key="8">
    <source>
        <dbReference type="SAM" id="Phobius"/>
    </source>
</evidence>
<dbReference type="Pfam" id="PF14537">
    <property type="entry name" value="Cytochrom_c3_2"/>
    <property type="match status" value="1"/>
</dbReference>
<evidence type="ECO:0000256" key="6">
    <source>
        <dbReference type="ARBA" id="ARBA00023004"/>
    </source>
</evidence>
<evidence type="ECO:0000259" key="9">
    <source>
        <dbReference type="Pfam" id="PF14537"/>
    </source>
</evidence>
<name>A0A564ZLS0_9BACT</name>
<dbReference type="GO" id="GO:0030313">
    <property type="term" value="C:cell envelope"/>
    <property type="evidence" value="ECO:0007669"/>
    <property type="project" value="UniProtKB-SubCell"/>
</dbReference>
<keyword evidence="2" id="KW-0813">Transport</keyword>
<dbReference type="AlphaFoldDB" id="A0A564ZLS0"/>
<dbReference type="Proteomes" id="UP000334340">
    <property type="component" value="Unassembled WGS sequence"/>
</dbReference>
<proteinExistence type="predicted"/>
<keyword evidence="8" id="KW-1133">Transmembrane helix</keyword>
<dbReference type="SUPFAM" id="SSF48695">
    <property type="entry name" value="Multiheme cytochromes"/>
    <property type="match status" value="1"/>
</dbReference>
<evidence type="ECO:0000256" key="7">
    <source>
        <dbReference type="SAM" id="MobiDB-lite"/>
    </source>
</evidence>
<protein>
    <recommendedName>
        <fullName evidence="9">Tetrahaem cytochrome domain-containing protein</fullName>
    </recommendedName>
</protein>
<evidence type="ECO:0000256" key="4">
    <source>
        <dbReference type="ARBA" id="ARBA00022723"/>
    </source>
</evidence>
<sequence length="235" mass="26314">MTTGAKAGGPRTWQNRAYLVGLCVGLGITAFTVLRIGEWFHAKGPMNTGHSKLGCAACHKNAPGSFRQQIQANLRHAFGRRAVPAFFGRLPVGNADCMACHERPNDRHPVYRFFEPRFSQARETLRPHQCVSCHAEHKGRRVTLTAIDYCVNCHKDTRLKKDPIDVPHADLIARKQWDSCLGCHDFHGNHIMQIEKSVEKRTPPEKIRAYFDGGSSPYGTNLHYKAKQDGQGQDG</sequence>
<feature type="transmembrane region" description="Helical" evidence="8">
    <location>
        <begin position="17"/>
        <end position="37"/>
    </location>
</feature>
<evidence type="ECO:0000256" key="5">
    <source>
        <dbReference type="ARBA" id="ARBA00022982"/>
    </source>
</evidence>
<keyword evidence="5" id="KW-0249">Electron transport</keyword>
<gene>
    <name evidence="10" type="ORF">MELA_02430</name>
</gene>
<dbReference type="Gene3D" id="3.90.10.10">
    <property type="entry name" value="Cytochrome C3"/>
    <property type="match status" value="1"/>
</dbReference>
<feature type="domain" description="Tetrahaem cytochrome" evidence="9">
    <location>
        <begin position="51"/>
        <end position="155"/>
    </location>
</feature>
<dbReference type="InterPro" id="IPR012286">
    <property type="entry name" value="Tetrahaem_cytochrome"/>
</dbReference>
<keyword evidence="11" id="KW-1185">Reference proteome</keyword>
<keyword evidence="6" id="KW-0408">Iron</keyword>
<dbReference type="InterPro" id="IPR036280">
    <property type="entry name" value="Multihaem_cyt_sf"/>
</dbReference>
<keyword evidence="8" id="KW-0472">Membrane</keyword>
<dbReference type="GO" id="GO:0046872">
    <property type="term" value="F:metal ion binding"/>
    <property type="evidence" value="ECO:0007669"/>
    <property type="project" value="UniProtKB-KW"/>
</dbReference>
<keyword evidence="8" id="KW-0812">Transmembrane</keyword>